<dbReference type="CDD" id="cd15525">
    <property type="entry name" value="PHD_UHRF1_2"/>
    <property type="match status" value="1"/>
</dbReference>
<dbReference type="InterPro" id="IPR003105">
    <property type="entry name" value="SRA_YDG"/>
</dbReference>
<evidence type="ECO:0000256" key="14">
    <source>
        <dbReference type="SAM" id="MobiDB-lite"/>
    </source>
</evidence>
<dbReference type="InterPro" id="IPR021991">
    <property type="entry name" value="TTD_dom"/>
</dbReference>
<keyword evidence="8" id="KW-0862">Zinc</keyword>
<dbReference type="PROSITE" id="PS51015">
    <property type="entry name" value="YDG"/>
    <property type="match status" value="1"/>
</dbReference>
<dbReference type="Pfam" id="PF13923">
    <property type="entry name" value="zf-C3HC4_2"/>
    <property type="match status" value="1"/>
</dbReference>
<dbReference type="InterPro" id="IPR001965">
    <property type="entry name" value="Znf_PHD"/>
</dbReference>
<evidence type="ECO:0000259" key="16">
    <source>
        <dbReference type="PROSITE" id="PS50053"/>
    </source>
</evidence>
<evidence type="ECO:0000256" key="1">
    <source>
        <dbReference type="ARBA" id="ARBA00000900"/>
    </source>
</evidence>
<feature type="compositionally biased region" description="Basic and acidic residues" evidence="14">
    <location>
        <begin position="86"/>
        <end position="101"/>
    </location>
</feature>
<dbReference type="PROSITE" id="PS00518">
    <property type="entry name" value="ZF_RING_1"/>
    <property type="match status" value="1"/>
</dbReference>
<keyword evidence="7" id="KW-0833">Ubl conjugation pathway</keyword>
<dbReference type="UniPathway" id="UPA00143"/>
<dbReference type="GO" id="GO:0044027">
    <property type="term" value="P:negative regulation of gene expression via chromosomal CpG island methylation"/>
    <property type="evidence" value="ECO:0007669"/>
    <property type="project" value="TreeGrafter"/>
</dbReference>
<dbReference type="Pfam" id="PF02182">
    <property type="entry name" value="SAD_SRA"/>
    <property type="match status" value="1"/>
</dbReference>
<accession>A0A7J7K1T2</accession>
<comment type="catalytic activity">
    <reaction evidence="1">
        <text>S-ubiquitinyl-[E2 ubiquitin-conjugating enzyme]-L-cysteine + [acceptor protein]-L-lysine = [E2 ubiquitin-conjugating enzyme]-L-cysteine + N(6)-ubiquitinyl-[acceptor protein]-L-lysine.</text>
        <dbReference type="EC" id="2.3.2.27"/>
    </reaction>
</comment>
<dbReference type="PANTHER" id="PTHR14140:SF45">
    <property type="entry name" value="RING-TYPE E3 UBIQUITIN TRANSFERASE"/>
    <property type="match status" value="1"/>
</dbReference>
<dbReference type="InterPro" id="IPR000626">
    <property type="entry name" value="Ubiquitin-like_dom"/>
</dbReference>
<comment type="caution">
    <text evidence="19">The sequence shown here is derived from an EMBL/GenBank/DDBJ whole genome shotgun (WGS) entry which is preliminary data.</text>
</comment>
<feature type="domain" description="Ubiquitin-like" evidence="16">
    <location>
        <begin position="1"/>
        <end position="78"/>
    </location>
</feature>
<dbReference type="EC" id="2.3.2.27" evidence="3"/>
<feature type="domain" description="YDG" evidence="18">
    <location>
        <begin position="421"/>
        <end position="584"/>
    </location>
</feature>
<dbReference type="PROSITE" id="PS50053">
    <property type="entry name" value="UBIQUITIN_2"/>
    <property type="match status" value="1"/>
</dbReference>
<dbReference type="EMBL" id="VXIV02001533">
    <property type="protein sequence ID" value="KAF6032133.1"/>
    <property type="molecule type" value="Genomic_DNA"/>
</dbReference>
<dbReference type="SUPFAM" id="SSF57903">
    <property type="entry name" value="FYVE/PHD zinc finger"/>
    <property type="match status" value="1"/>
</dbReference>
<dbReference type="SMART" id="SM00213">
    <property type="entry name" value="UBQ"/>
    <property type="match status" value="1"/>
</dbReference>
<dbReference type="SMART" id="SM00184">
    <property type="entry name" value="RING"/>
    <property type="match status" value="2"/>
</dbReference>
<dbReference type="FunFam" id="2.30.280.10:FF:000001">
    <property type="entry name" value="E3 ubiquitin-protein ligase UHRF1 isoform 1"/>
    <property type="match status" value="1"/>
</dbReference>
<dbReference type="SMART" id="SM00466">
    <property type="entry name" value="SRA"/>
    <property type="match status" value="1"/>
</dbReference>
<evidence type="ECO:0000259" key="18">
    <source>
        <dbReference type="PROSITE" id="PS51015"/>
    </source>
</evidence>
<evidence type="ECO:0000256" key="7">
    <source>
        <dbReference type="ARBA" id="ARBA00022786"/>
    </source>
</evidence>
<dbReference type="SUPFAM" id="SSF57850">
    <property type="entry name" value="RING/U-box"/>
    <property type="match status" value="1"/>
</dbReference>
<keyword evidence="4" id="KW-0808">Transferase</keyword>
<dbReference type="GO" id="GO:0061630">
    <property type="term" value="F:ubiquitin protein ligase activity"/>
    <property type="evidence" value="ECO:0007669"/>
    <property type="project" value="UniProtKB-EC"/>
</dbReference>
<evidence type="ECO:0000259" key="17">
    <source>
        <dbReference type="PROSITE" id="PS50089"/>
    </source>
</evidence>
<dbReference type="Pfam" id="PF00628">
    <property type="entry name" value="PHD"/>
    <property type="match status" value="1"/>
</dbReference>
<evidence type="ECO:0000313" key="20">
    <source>
        <dbReference type="Proteomes" id="UP000593567"/>
    </source>
</evidence>
<dbReference type="Gene3D" id="2.30.280.10">
    <property type="entry name" value="SRA-YDG"/>
    <property type="match status" value="1"/>
</dbReference>
<dbReference type="Gene3D" id="2.30.30.1150">
    <property type="match status" value="1"/>
</dbReference>
<dbReference type="GO" id="GO:0005634">
    <property type="term" value="C:nucleus"/>
    <property type="evidence" value="ECO:0007669"/>
    <property type="project" value="UniProtKB-SubCell"/>
</dbReference>
<evidence type="ECO:0000259" key="15">
    <source>
        <dbReference type="PROSITE" id="PS50016"/>
    </source>
</evidence>
<evidence type="ECO:0000256" key="2">
    <source>
        <dbReference type="ARBA" id="ARBA00004906"/>
    </source>
</evidence>
<evidence type="ECO:0000256" key="3">
    <source>
        <dbReference type="ARBA" id="ARBA00012483"/>
    </source>
</evidence>
<dbReference type="PROSITE" id="PS50016">
    <property type="entry name" value="ZF_PHD_2"/>
    <property type="match status" value="1"/>
</dbReference>
<dbReference type="InterPro" id="IPR017907">
    <property type="entry name" value="Znf_RING_CS"/>
</dbReference>
<dbReference type="CDD" id="cd20388">
    <property type="entry name" value="Tudor_UHRF_rpt2"/>
    <property type="match status" value="1"/>
</dbReference>
<feature type="compositionally biased region" description="Polar residues" evidence="14">
    <location>
        <begin position="496"/>
        <end position="506"/>
    </location>
</feature>
<keyword evidence="11" id="KW-0131">Cell cycle</keyword>
<dbReference type="Proteomes" id="UP000593567">
    <property type="component" value="Unassembled WGS sequence"/>
</dbReference>
<proteinExistence type="predicted"/>
<evidence type="ECO:0000256" key="13">
    <source>
        <dbReference type="PROSITE-ProRule" id="PRU00358"/>
    </source>
</evidence>
<dbReference type="PROSITE" id="PS50089">
    <property type="entry name" value="ZF_RING_2"/>
    <property type="match status" value="1"/>
</dbReference>
<dbReference type="SMART" id="SM00249">
    <property type="entry name" value="PHD"/>
    <property type="match status" value="1"/>
</dbReference>
<dbReference type="CDD" id="cd01797">
    <property type="entry name" value="Ubl_UHRF"/>
    <property type="match status" value="1"/>
</dbReference>
<keyword evidence="9" id="KW-0238">DNA-binding</keyword>
<dbReference type="GO" id="GO:0003677">
    <property type="term" value="F:DNA binding"/>
    <property type="evidence" value="ECO:0007669"/>
    <property type="project" value="UniProtKB-KW"/>
</dbReference>
<reference evidence="19" key="1">
    <citation type="submission" date="2020-06" db="EMBL/GenBank/DDBJ databases">
        <title>Draft genome of Bugula neritina, a colonial animal packing powerful symbionts and potential medicines.</title>
        <authorList>
            <person name="Rayko M."/>
        </authorList>
    </citation>
    <scope>NUCLEOTIDE SEQUENCE [LARGE SCALE GENOMIC DNA]</scope>
    <source>
        <strain evidence="19">Kwan_BN1</strain>
    </source>
</reference>
<dbReference type="AlphaFoldDB" id="A0A7J7K1T2"/>
<dbReference type="InterPro" id="IPR001841">
    <property type="entry name" value="Znf_RING"/>
</dbReference>
<dbReference type="OrthoDB" id="2270193at2759"/>
<dbReference type="CDD" id="cd20387">
    <property type="entry name" value="Tudor_UHRF_rpt1"/>
    <property type="match status" value="1"/>
</dbReference>
<feature type="domain" description="RING-type" evidence="17">
    <location>
        <begin position="690"/>
        <end position="729"/>
    </location>
</feature>
<comment type="subcellular location">
    <subcellularLocation>
        <location evidence="13">Nucleus</location>
    </subcellularLocation>
</comment>
<dbReference type="GO" id="GO:0016567">
    <property type="term" value="P:protein ubiquitination"/>
    <property type="evidence" value="ECO:0007669"/>
    <property type="project" value="UniProtKB-UniPathway"/>
</dbReference>
<dbReference type="Pfam" id="PF12148">
    <property type="entry name" value="TTD"/>
    <property type="match status" value="1"/>
</dbReference>
<evidence type="ECO:0000256" key="6">
    <source>
        <dbReference type="ARBA" id="ARBA00022771"/>
    </source>
</evidence>
<dbReference type="Gene3D" id="3.30.40.10">
    <property type="entry name" value="Zinc/RING finger domain, C3HC4 (zinc finger)"/>
    <property type="match status" value="1"/>
</dbReference>
<keyword evidence="6 12" id="KW-0863">Zinc-finger</keyword>
<keyword evidence="20" id="KW-1185">Reference proteome</keyword>
<name>A0A7J7K1T2_BUGNE</name>
<dbReference type="InterPro" id="IPR011011">
    <property type="entry name" value="Znf_FYVE_PHD"/>
</dbReference>
<evidence type="ECO:0000256" key="5">
    <source>
        <dbReference type="ARBA" id="ARBA00022723"/>
    </source>
</evidence>
<dbReference type="PANTHER" id="PTHR14140">
    <property type="entry name" value="E3 UBIQUITIN-PROTEIN LIGASE UHRF-RELATED"/>
    <property type="match status" value="1"/>
</dbReference>
<evidence type="ECO:0000313" key="19">
    <source>
        <dbReference type="EMBL" id="KAF6032133.1"/>
    </source>
</evidence>
<dbReference type="InterPro" id="IPR036987">
    <property type="entry name" value="SRA-YDG_sf"/>
</dbReference>
<keyword evidence="5" id="KW-0479">Metal-binding</keyword>
<dbReference type="Gene3D" id="3.10.20.90">
    <property type="entry name" value="Phosphatidylinositol 3-kinase Catalytic Subunit, Chain A, domain 1"/>
    <property type="match status" value="1"/>
</dbReference>
<evidence type="ECO:0000256" key="10">
    <source>
        <dbReference type="ARBA" id="ARBA00023242"/>
    </source>
</evidence>
<evidence type="ECO:0000256" key="8">
    <source>
        <dbReference type="ARBA" id="ARBA00022833"/>
    </source>
</evidence>
<feature type="region of interest" description="Disordered" evidence="14">
    <location>
        <begin position="475"/>
        <end position="506"/>
    </location>
</feature>
<feature type="domain" description="PHD-type" evidence="15">
    <location>
        <begin position="317"/>
        <end position="368"/>
    </location>
</feature>
<sequence>MWIQVRSMDGQTTHRVDGLSKLTKIAELRKMLVEKFDAEPERQRLFYRGKQLEDSHSLFDYDVRQNDLIQIMIRAPQQPLPPVSSKYDDCEKSNLSDKENLEPSENEAMEHVTTCVLEDAIYKLGDILDGRDPDLGSWHEVTIKKIVKATSEENLKLKDSKGFSPDSFPLREEADAYIYHIVYDGYEEDGETQLRSCNLRPRARNVVPFTDVEVGSKVMINHNLDDPKQRGYWYDSIVTGKKDSRSCKELYCTVFFGQDLAPLCDCTIIFPDEVFLIEPKGSQKNIHLDGETATPTKRTNKPDCDFCLDNPRKKCKECACRQCGGKDKPDVQIICDECNDAYHIYCLNPPLDAVPNVDEWYCPLCKNDNSAVVLAGEKLKASKKKSKMASATGTCTRDWGKGMATVGRTTECTIVPKNHFGPIPGVEVGTLWKFRVQVSEAGVHRPHVAGIAARENEGAFSIVLSGGYEDDVDNGETFEYTGSGGRDLSGNKRTAEQSSDQKLTKSNLGLAKNCNAPVNTKVGAEAKDWKAGKPVRVVRNCKLAKHSKYAPEEGNRYDGVYKLVKYWPEKGRSGFLVWRYLFRRDDPAPAPWTKAGKKRSQQLGLVMQYPDGYEEKQKDIEENASKGKRKRAADDLPVKKSKIVAYKPPADIAKNIKLDEQNAKVWNEAVLCAKEGSQAFLTQVQELFSCICCQDLVYHPVTTECKHNFCKDCIQRAFKAEVYTCPSCRHEIGKNTTLTVNKPLSDVLHALFPGYGSAR</sequence>
<evidence type="ECO:0000256" key="9">
    <source>
        <dbReference type="ARBA" id="ARBA00023125"/>
    </source>
</evidence>
<dbReference type="FunFam" id="3.10.20.90:FF:000465">
    <property type="entry name" value="E3 ubiquitin-protein ligase UHRF1-like Protein"/>
    <property type="match status" value="1"/>
</dbReference>
<dbReference type="Pfam" id="PF00240">
    <property type="entry name" value="ubiquitin"/>
    <property type="match status" value="1"/>
</dbReference>
<dbReference type="GO" id="GO:0008270">
    <property type="term" value="F:zinc ion binding"/>
    <property type="evidence" value="ECO:0007669"/>
    <property type="project" value="UniProtKB-KW"/>
</dbReference>
<evidence type="ECO:0000256" key="4">
    <source>
        <dbReference type="ARBA" id="ARBA00022679"/>
    </source>
</evidence>
<comment type="pathway">
    <text evidence="2">Protein modification; protein ubiquitination.</text>
</comment>
<evidence type="ECO:0000256" key="12">
    <source>
        <dbReference type="PROSITE-ProRule" id="PRU00175"/>
    </source>
</evidence>
<protein>
    <recommendedName>
        <fullName evidence="3">RING-type E3 ubiquitin transferase</fullName>
        <ecNumber evidence="3">2.3.2.27</ecNumber>
    </recommendedName>
</protein>
<dbReference type="SUPFAM" id="SSF54236">
    <property type="entry name" value="Ubiquitin-like"/>
    <property type="match status" value="1"/>
</dbReference>
<feature type="region of interest" description="Disordered" evidence="14">
    <location>
        <begin position="80"/>
        <end position="106"/>
    </location>
</feature>
<dbReference type="Gene3D" id="2.30.30.140">
    <property type="match status" value="1"/>
</dbReference>
<dbReference type="FunFam" id="3.30.40.10:FF:000066">
    <property type="entry name" value="E3 ubiquitin-protein ligase UHRF2 isoform X1"/>
    <property type="match status" value="1"/>
</dbReference>
<dbReference type="InterPro" id="IPR029071">
    <property type="entry name" value="Ubiquitin-like_domsf"/>
</dbReference>
<dbReference type="InterPro" id="IPR045134">
    <property type="entry name" value="UHRF1/2-like"/>
</dbReference>
<dbReference type="InterPro" id="IPR015947">
    <property type="entry name" value="PUA-like_sf"/>
</dbReference>
<gene>
    <name evidence="19" type="ORF">EB796_009528</name>
</gene>
<organism evidence="19 20">
    <name type="scientific">Bugula neritina</name>
    <name type="common">Brown bryozoan</name>
    <name type="synonym">Sertularia neritina</name>
    <dbReference type="NCBI Taxonomy" id="10212"/>
    <lineage>
        <taxon>Eukaryota</taxon>
        <taxon>Metazoa</taxon>
        <taxon>Spiralia</taxon>
        <taxon>Lophotrochozoa</taxon>
        <taxon>Bryozoa</taxon>
        <taxon>Gymnolaemata</taxon>
        <taxon>Cheilostomatida</taxon>
        <taxon>Flustrina</taxon>
        <taxon>Buguloidea</taxon>
        <taxon>Bugulidae</taxon>
        <taxon>Bugula</taxon>
    </lineage>
</organism>
<dbReference type="SUPFAM" id="SSF88697">
    <property type="entry name" value="PUA domain-like"/>
    <property type="match status" value="1"/>
</dbReference>
<dbReference type="InterPro" id="IPR013083">
    <property type="entry name" value="Znf_RING/FYVE/PHD"/>
</dbReference>
<evidence type="ECO:0000256" key="11">
    <source>
        <dbReference type="ARBA" id="ARBA00023306"/>
    </source>
</evidence>
<keyword evidence="10 13" id="KW-0539">Nucleus</keyword>
<dbReference type="InterPro" id="IPR019787">
    <property type="entry name" value="Znf_PHD-finger"/>
</dbReference>